<dbReference type="Pfam" id="PF05857">
    <property type="entry name" value="TraX"/>
    <property type="match status" value="1"/>
</dbReference>
<protein>
    <submittedName>
        <fullName evidence="2">TraX family protein</fullName>
    </submittedName>
</protein>
<sequence length="250" mass="29269">MTTQTQQTLPPSIFPARFQILSGSALKLLACILMLIDHTGVLILANWKPALRVLFTIGSTEVTWYRIVRDIGRSAFPIFCFLLIEGFLHTRNRRKYGQNLLLFALISEIPWNFVFSNTWHHPTQNVFFTLFLGYLGLCALEALWEKPVLQLSCIVGLFGFSYIFHADYGWHGFLLIMIMYLFRTRRILQALVSTLWMNYEWKMCFSFISINMYNGKRGFIQGKAAKYFFYLFYPVHLTILVILRQILFLS</sequence>
<dbReference type="EMBL" id="JBBMEI010000046">
    <property type="protein sequence ID" value="MEQ2359273.1"/>
    <property type="molecule type" value="Genomic_DNA"/>
</dbReference>
<gene>
    <name evidence="2" type="ORF">WMO75_13235</name>
</gene>
<evidence type="ECO:0000313" key="3">
    <source>
        <dbReference type="Proteomes" id="UP001446032"/>
    </source>
</evidence>
<evidence type="ECO:0000313" key="2">
    <source>
        <dbReference type="EMBL" id="MEQ2359273.1"/>
    </source>
</evidence>
<dbReference type="RefSeq" id="WP_349078216.1">
    <property type="nucleotide sequence ID" value="NZ_JBBMEI010000046.1"/>
</dbReference>
<accession>A0ABV1AM59</accession>
<feature type="transmembrane region" description="Helical" evidence="1">
    <location>
        <begin position="126"/>
        <end position="144"/>
    </location>
</feature>
<feature type="transmembrane region" description="Helical" evidence="1">
    <location>
        <begin position="67"/>
        <end position="88"/>
    </location>
</feature>
<feature type="transmembrane region" description="Helical" evidence="1">
    <location>
        <begin position="227"/>
        <end position="247"/>
    </location>
</feature>
<reference evidence="2 3" key="1">
    <citation type="submission" date="2024-03" db="EMBL/GenBank/DDBJ databases">
        <title>Human intestinal bacterial collection.</title>
        <authorList>
            <person name="Pauvert C."/>
            <person name="Hitch T.C.A."/>
            <person name="Clavel T."/>
        </authorList>
    </citation>
    <scope>NUCLEOTIDE SEQUENCE [LARGE SCALE GENOMIC DNA]</scope>
    <source>
        <strain evidence="2 3">CLA-AA-H95</strain>
    </source>
</reference>
<keyword evidence="3" id="KW-1185">Reference proteome</keyword>
<comment type="caution">
    <text evidence="2">The sequence shown here is derived from an EMBL/GenBank/DDBJ whole genome shotgun (WGS) entry which is preliminary data.</text>
</comment>
<proteinExistence type="predicted"/>
<keyword evidence="1" id="KW-0812">Transmembrane</keyword>
<keyword evidence="1" id="KW-1133">Transmembrane helix</keyword>
<dbReference type="InterPro" id="IPR008875">
    <property type="entry name" value="TraX"/>
</dbReference>
<keyword evidence="1" id="KW-0472">Membrane</keyword>
<name>A0ABV1AM59_9FIRM</name>
<organism evidence="2 3">
    <name type="scientific">Blautia intestinihominis</name>
    <dbReference type="NCBI Taxonomy" id="3133152"/>
    <lineage>
        <taxon>Bacteria</taxon>
        <taxon>Bacillati</taxon>
        <taxon>Bacillota</taxon>
        <taxon>Clostridia</taxon>
        <taxon>Lachnospirales</taxon>
        <taxon>Lachnospiraceae</taxon>
        <taxon>Blautia</taxon>
    </lineage>
</organism>
<dbReference type="Proteomes" id="UP001446032">
    <property type="component" value="Unassembled WGS sequence"/>
</dbReference>
<evidence type="ECO:0000256" key="1">
    <source>
        <dbReference type="SAM" id="Phobius"/>
    </source>
</evidence>
<feature type="transmembrane region" description="Helical" evidence="1">
    <location>
        <begin position="151"/>
        <end position="179"/>
    </location>
</feature>
<feature type="transmembrane region" description="Helical" evidence="1">
    <location>
        <begin position="25"/>
        <end position="47"/>
    </location>
</feature>